<comment type="similarity">
    <text evidence="3 6">Belongs to the DHNA family.</text>
</comment>
<dbReference type="PANTHER" id="PTHR42844:SF1">
    <property type="entry name" value="DIHYDRONEOPTERIN ALDOLASE 1-RELATED"/>
    <property type="match status" value="1"/>
</dbReference>
<organism evidence="8 9">
    <name type="scientific">Kingella bonacorsii</name>
    <dbReference type="NCBI Taxonomy" id="2796361"/>
    <lineage>
        <taxon>Bacteria</taxon>
        <taxon>Pseudomonadati</taxon>
        <taxon>Pseudomonadota</taxon>
        <taxon>Betaproteobacteria</taxon>
        <taxon>Neisseriales</taxon>
        <taxon>Neisseriaceae</taxon>
        <taxon>Kingella</taxon>
    </lineage>
</organism>
<keyword evidence="9" id="KW-1185">Reference proteome</keyword>
<dbReference type="EC" id="4.1.2.25" evidence="6"/>
<dbReference type="NCBIfam" id="TIGR00526">
    <property type="entry name" value="folB_dom"/>
    <property type="match status" value="1"/>
</dbReference>
<name>A0ABS1BSJ9_9NEIS</name>
<dbReference type="InterPro" id="IPR043133">
    <property type="entry name" value="GTP-CH-I_C/QueF"/>
</dbReference>
<keyword evidence="4 6" id="KW-0289">Folate biosynthesis</keyword>
<gene>
    <name evidence="8" type="primary">folB</name>
    <name evidence="8" type="ORF">JDW22_04500</name>
</gene>
<comment type="pathway">
    <text evidence="2 6">Cofactor biosynthesis; tetrahydrofolate biosynthesis; 2-amino-4-hydroxy-6-hydroxymethyl-7,8-dihydropteridine diphosphate from 7,8-dihydroneopterin triphosphate: step 3/4.</text>
</comment>
<evidence type="ECO:0000256" key="3">
    <source>
        <dbReference type="ARBA" id="ARBA00005708"/>
    </source>
</evidence>
<dbReference type="EMBL" id="JAEHNZ010000001">
    <property type="protein sequence ID" value="MBK0395860.1"/>
    <property type="molecule type" value="Genomic_DNA"/>
</dbReference>
<dbReference type="SUPFAM" id="SSF55620">
    <property type="entry name" value="Tetrahydrobiopterin biosynthesis enzymes-like"/>
    <property type="match status" value="1"/>
</dbReference>
<evidence type="ECO:0000313" key="9">
    <source>
        <dbReference type="Proteomes" id="UP000614058"/>
    </source>
</evidence>
<evidence type="ECO:0000256" key="2">
    <source>
        <dbReference type="ARBA" id="ARBA00005013"/>
    </source>
</evidence>
<dbReference type="Gene3D" id="3.30.1130.10">
    <property type="match status" value="1"/>
</dbReference>
<dbReference type="GO" id="GO:0004150">
    <property type="term" value="F:dihydroneopterin aldolase activity"/>
    <property type="evidence" value="ECO:0007669"/>
    <property type="project" value="UniProtKB-EC"/>
</dbReference>
<evidence type="ECO:0000259" key="7">
    <source>
        <dbReference type="SMART" id="SM00905"/>
    </source>
</evidence>
<protein>
    <recommendedName>
        <fullName evidence="6">7,8-dihydroneopterin aldolase</fullName>
        <ecNumber evidence="6">4.1.2.25</ecNumber>
    </recommendedName>
</protein>
<sequence>MDKIFLHGMKADTLIGVYDWERQHKQTLILDLDVVLPENSHQDDNIEHTIHYGEMCQLIRQELADCDFKLLESLAEFVAQLVFEHYPTPQLRLRVSKAGVLPDVREVGIEIERYRA</sequence>
<evidence type="ECO:0000313" key="8">
    <source>
        <dbReference type="EMBL" id="MBK0395860.1"/>
    </source>
</evidence>
<evidence type="ECO:0000256" key="6">
    <source>
        <dbReference type="RuleBase" id="RU362079"/>
    </source>
</evidence>
<dbReference type="Proteomes" id="UP000614058">
    <property type="component" value="Unassembled WGS sequence"/>
</dbReference>
<evidence type="ECO:0000256" key="5">
    <source>
        <dbReference type="ARBA" id="ARBA00023239"/>
    </source>
</evidence>
<dbReference type="RefSeq" id="WP_200521878.1">
    <property type="nucleotide sequence ID" value="NZ_JAEHNZ010000001.1"/>
</dbReference>
<comment type="caution">
    <text evidence="8">The sequence shown here is derived from an EMBL/GenBank/DDBJ whole genome shotgun (WGS) entry which is preliminary data.</text>
</comment>
<dbReference type="Pfam" id="PF02152">
    <property type="entry name" value="FolB"/>
    <property type="match status" value="1"/>
</dbReference>
<dbReference type="InterPro" id="IPR006156">
    <property type="entry name" value="Dihydroneopterin_aldolase"/>
</dbReference>
<evidence type="ECO:0000256" key="1">
    <source>
        <dbReference type="ARBA" id="ARBA00001353"/>
    </source>
</evidence>
<proteinExistence type="inferred from homology"/>
<feature type="domain" description="Dihydroneopterin aldolase/epimerase" evidence="7">
    <location>
        <begin position="4"/>
        <end position="113"/>
    </location>
</feature>
<dbReference type="PANTHER" id="PTHR42844">
    <property type="entry name" value="DIHYDRONEOPTERIN ALDOLASE 1-RELATED"/>
    <property type="match status" value="1"/>
</dbReference>
<comment type="function">
    <text evidence="6">Catalyzes the conversion of 7,8-dihydroneopterin to 6-hydroxymethyl-7,8-dihydropterin.</text>
</comment>
<dbReference type="InterPro" id="IPR006157">
    <property type="entry name" value="FolB_dom"/>
</dbReference>
<comment type="catalytic activity">
    <reaction evidence="1 6">
        <text>7,8-dihydroneopterin = 6-hydroxymethyl-7,8-dihydropterin + glycolaldehyde</text>
        <dbReference type="Rhea" id="RHEA:10540"/>
        <dbReference type="ChEBI" id="CHEBI:17001"/>
        <dbReference type="ChEBI" id="CHEBI:17071"/>
        <dbReference type="ChEBI" id="CHEBI:44841"/>
        <dbReference type="EC" id="4.1.2.25"/>
    </reaction>
</comment>
<evidence type="ECO:0000256" key="4">
    <source>
        <dbReference type="ARBA" id="ARBA00022909"/>
    </source>
</evidence>
<accession>A0ABS1BSJ9</accession>
<dbReference type="SMART" id="SM00905">
    <property type="entry name" value="FolB"/>
    <property type="match status" value="1"/>
</dbReference>
<reference evidence="8 9" key="1">
    <citation type="journal article" date="2021" name="Pathogens">
        <title>Isolation and Characterization of Kingella bonacorsii sp. nov., A Novel Kingella Species Detected in a Stable Periodontitis Subject.</title>
        <authorList>
            <person name="Antezack A."/>
            <person name="Boxberger M."/>
            <person name="Rolland C."/>
            <person name="Monnet-Corti V."/>
            <person name="La Scola B."/>
        </authorList>
    </citation>
    <scope>NUCLEOTIDE SEQUENCE [LARGE SCALE GENOMIC DNA]</scope>
    <source>
        <strain evidence="8 9">Marseille-Q4569</strain>
    </source>
</reference>
<dbReference type="NCBIfam" id="TIGR00525">
    <property type="entry name" value="folB"/>
    <property type="match status" value="1"/>
</dbReference>
<keyword evidence="5 6" id="KW-0456">Lyase</keyword>